<sequence length="59" mass="6700">MQSALSMGRHKVKVKHSDSLLVQRNSSQVKSRGSFLVCFHQQHQKAQSLFTVSYPISKI</sequence>
<dbReference type="Ensembl" id="ENSSSCT00070009854.1">
    <property type="protein sequence ID" value="ENSSSCP00070008087.1"/>
    <property type="gene ID" value="ENSSSCG00070005205.1"/>
</dbReference>
<evidence type="ECO:0000313" key="1">
    <source>
        <dbReference type="Ensembl" id="ENSSSCP00070008087.1"/>
    </source>
</evidence>
<dbReference type="Proteomes" id="UP000314985">
    <property type="component" value="Chromosome 7"/>
</dbReference>
<reference evidence="1 2" key="1">
    <citation type="submission" date="2017-08" db="EMBL/GenBank/DDBJ databases">
        <title>USMARCv1.0.</title>
        <authorList>
            <person name="Hannum G.I."/>
            <person name="Koren S."/>
            <person name="Schroeder S.G."/>
            <person name="Chin S.C."/>
            <person name="Nonneman D.J."/>
            <person name="Becker S.A."/>
            <person name="Rosen B.D."/>
            <person name="Bickhart D.M."/>
            <person name="Putnam N.H."/>
            <person name="Green R.E."/>
            <person name="Tuggle C.K."/>
            <person name="Liu H."/>
            <person name="Rohrer G.A."/>
            <person name="Warr A."/>
            <person name="Hall R."/>
            <person name="Kim K."/>
            <person name="Hume D.A."/>
            <person name="Talbot R."/>
            <person name="Chow W."/>
            <person name="Howe K."/>
            <person name="Schwartz A.S."/>
            <person name="Watson M."/>
            <person name="Archibald A.L."/>
            <person name="Phillippy A.M."/>
            <person name="Smith T.P.L."/>
        </authorList>
    </citation>
    <scope>NUCLEOTIDE SEQUENCE [LARGE SCALE GENOMIC DNA]</scope>
</reference>
<name>A0A4X1SYU1_PIG</name>
<reference evidence="1" key="2">
    <citation type="submission" date="2025-08" db="UniProtKB">
        <authorList>
            <consortium name="Ensembl"/>
        </authorList>
    </citation>
    <scope>IDENTIFICATION</scope>
</reference>
<evidence type="ECO:0000313" key="2">
    <source>
        <dbReference type="Proteomes" id="UP000314985"/>
    </source>
</evidence>
<protein>
    <submittedName>
        <fullName evidence="1">Uncharacterized protein</fullName>
    </submittedName>
</protein>
<dbReference type="AlphaFoldDB" id="A0A4X1SYU1"/>
<proteinExistence type="predicted"/>
<accession>A0A4X1SYU1</accession>
<organism evidence="1 2">
    <name type="scientific">Sus scrofa</name>
    <name type="common">Pig</name>
    <dbReference type="NCBI Taxonomy" id="9823"/>
    <lineage>
        <taxon>Eukaryota</taxon>
        <taxon>Metazoa</taxon>
        <taxon>Chordata</taxon>
        <taxon>Craniata</taxon>
        <taxon>Vertebrata</taxon>
        <taxon>Euteleostomi</taxon>
        <taxon>Mammalia</taxon>
        <taxon>Eutheria</taxon>
        <taxon>Laurasiatheria</taxon>
        <taxon>Artiodactyla</taxon>
        <taxon>Suina</taxon>
        <taxon>Suidae</taxon>
        <taxon>Sus</taxon>
    </lineage>
</organism>